<dbReference type="EMBL" id="JNHM01000028">
    <property type="protein sequence ID" value="KDS53630.1"/>
    <property type="molecule type" value="Genomic_DNA"/>
</dbReference>
<dbReference type="Proteomes" id="UP000027661">
    <property type="component" value="Unassembled WGS sequence"/>
</dbReference>
<dbReference type="GeneID" id="5304248"/>
<comment type="caution">
    <text evidence="3">The sequence shown here is derived from an EMBL/GenBank/DDBJ whole genome shotgun (WGS) entry which is preliminary data.</text>
</comment>
<protein>
    <submittedName>
        <fullName evidence="3">Oxygen tolerance family protein</fullName>
    </submittedName>
</protein>
<organism evidence="3 4">
    <name type="scientific">Phocaeicola vulgatus str. 3975 RP4</name>
    <dbReference type="NCBI Taxonomy" id="1339352"/>
    <lineage>
        <taxon>Bacteria</taxon>
        <taxon>Pseudomonadati</taxon>
        <taxon>Bacteroidota</taxon>
        <taxon>Bacteroidia</taxon>
        <taxon>Bacteroidales</taxon>
        <taxon>Bacteroidaceae</taxon>
        <taxon>Phocaeicola</taxon>
    </lineage>
</organism>
<reference evidence="3 4" key="1">
    <citation type="submission" date="2014-04" db="EMBL/GenBank/DDBJ databases">
        <authorList>
            <person name="Sears C."/>
            <person name="Carroll K."/>
            <person name="Sack B.R."/>
            <person name="Qadri F."/>
            <person name="Myers L.L."/>
            <person name="Chung G.-T."/>
            <person name="Escheverria P."/>
            <person name="Fraser C.M."/>
            <person name="Sadzewicz L."/>
            <person name="Shefchek K.A."/>
            <person name="Tallon L."/>
            <person name="Das S.P."/>
            <person name="Daugherty S."/>
            <person name="Mongodin E.F."/>
        </authorList>
    </citation>
    <scope>NUCLEOTIDE SEQUENCE [LARGE SCALE GENOMIC DNA]</scope>
    <source>
        <strain evidence="3 4">3975 RP4</strain>
    </source>
</reference>
<sequence length="365" mass="41515">MNILNTSKKFLKAGVCAIMLITAGQAQAQQVTVDASIDSLQLLIGEQAKVKLEISMDAKQKLQLPFLRDTLVKGVEILDIAKPDTQMLNDGKRMLIKQEYTITSFDSALYYLPPFEVMVNGEPYRSKALAVKVYSIPVDTLHPEQFFGPKTVREVPITWDDVSAIVWLTLLMLALGGLAYYLFVRYKDNKPIIKKIKIEPKLPPHQQALKEIERIKGDKTLRTADPKTYYTELTDVLRTYMEERFGFNAMEMTSSEIIDKLQEINDKESIKDLMYLFQTADLVKFAKHSPLMNENDMNLVNAVDFINNTKVEPDPNAKPEPTEITVEEKRSKQGRMILLGSISIIVIAIVVILYKVLSGVYNLWF</sequence>
<keyword evidence="1" id="KW-1133">Transmembrane helix</keyword>
<dbReference type="RefSeq" id="WP_005841307.1">
    <property type="nucleotide sequence ID" value="NZ_JNHM01000028.1"/>
</dbReference>
<evidence type="ECO:0000313" key="4">
    <source>
        <dbReference type="Proteomes" id="UP000027661"/>
    </source>
</evidence>
<feature type="transmembrane region" description="Helical" evidence="1">
    <location>
        <begin position="337"/>
        <end position="357"/>
    </location>
</feature>
<evidence type="ECO:0000256" key="1">
    <source>
        <dbReference type="SAM" id="Phobius"/>
    </source>
</evidence>
<keyword evidence="1" id="KW-0812">Transmembrane</keyword>
<evidence type="ECO:0000256" key="2">
    <source>
        <dbReference type="SAM" id="SignalP"/>
    </source>
</evidence>
<evidence type="ECO:0000313" key="3">
    <source>
        <dbReference type="EMBL" id="KDS53630.1"/>
    </source>
</evidence>
<accession>A0A069SIH4</accession>
<proteinExistence type="predicted"/>
<name>A0A069SIH4_PHOVU</name>
<dbReference type="AlphaFoldDB" id="A0A069SIH4"/>
<keyword evidence="2" id="KW-0732">Signal</keyword>
<gene>
    <name evidence="3" type="ORF">M099_2045</name>
</gene>
<feature type="signal peptide" evidence="2">
    <location>
        <begin position="1"/>
        <end position="28"/>
    </location>
</feature>
<feature type="transmembrane region" description="Helical" evidence="1">
    <location>
        <begin position="164"/>
        <end position="184"/>
    </location>
</feature>
<keyword evidence="1" id="KW-0472">Membrane</keyword>
<feature type="chain" id="PRO_5001669230" evidence="2">
    <location>
        <begin position="29"/>
        <end position="365"/>
    </location>
</feature>
<dbReference type="PATRIC" id="fig|1339352.3.peg.1972"/>